<keyword evidence="4 7" id="KW-1133">Transmembrane helix</keyword>
<evidence type="ECO:0000313" key="10">
    <source>
        <dbReference type="Proteomes" id="UP000215137"/>
    </source>
</evidence>
<dbReference type="Pfam" id="PF02687">
    <property type="entry name" value="FtsX"/>
    <property type="match status" value="2"/>
</dbReference>
<keyword evidence="10" id="KW-1185">Reference proteome</keyword>
<evidence type="ECO:0000256" key="2">
    <source>
        <dbReference type="ARBA" id="ARBA00022475"/>
    </source>
</evidence>
<dbReference type="GO" id="GO:0005886">
    <property type="term" value="C:plasma membrane"/>
    <property type="evidence" value="ECO:0007669"/>
    <property type="project" value="UniProtKB-SubCell"/>
</dbReference>
<keyword evidence="3 7" id="KW-0812">Transmembrane</keyword>
<dbReference type="KEGG" id="bko:CKF48_21660"/>
<evidence type="ECO:0000256" key="4">
    <source>
        <dbReference type="ARBA" id="ARBA00022989"/>
    </source>
</evidence>
<feature type="transmembrane region" description="Helical" evidence="7">
    <location>
        <begin position="27"/>
        <end position="50"/>
    </location>
</feature>
<sequence>MLKVNNRKVIHTLSKRLLKENKSRNKVALLAIILTSFMLSALILFGMNAYRFNEVNWIQSAGTAADAYLTNPTELQLSTLDKSSSVERIGQITQVASSEMDDDRIELSYLSKEAFQMKQDALYPIKGEYPKKQNEIMLSVEAVNHLTGSTPKKGLKIELPISDEHGNQVMQEFILTGWFTDPLASNNPLTSIGFVSKAYLESTNHTIENNGYADVQFKRGITGVDEVERLEQQIKTLDSQAFATYFNLSGSSDQMLMLVGVGVVVLLIMFSGYLLIYNIFYLSISHDIRSYGLLKTIGTTAKQLQQIIRGQALSLSVIGIPIGSAIAIALAFGFALYGGLPNFFRYWQVQLVLIILSSFFAFMTVLISVWKPARKVGKISPVEATRYTDIKIQSKKTKLTTHGGKIGKMAWRNIFRHGKRTTVVFMSLFFGLTTFLSVFTVVESLDIENYVSRTMVSDIEMRNSYMIGDDGEFEPVYNLSSKLINEVKAVPGVTAVMPQYESKYKAEFSDEFSSYYNWAKDSISKADLAKRFEGEMISLESEDFECLFSIQTSEINSNIDLPKSNTVYLSQSLEGTYELPSHFDITHPISGKEYKVNFGGYLPISLRSSGINHWAPTLIVPEKFMNTFNGKVQPVIGSVYVSVEKGKDKEVHQQIQQISEKYGDFQIETKEALRDNLQLSKIAISLIGGGFSVLLALIGIVNFINIMFTGIINRKQELSVLESIGMTRKQVNKMVAIEGAYYAMISLGLVWTLGNGIAYGLFTLFNSVSKYAVYQFPVTPMVLVSLVVVIICVTVPLLTYKKMTKQSITERLQENMY</sequence>
<dbReference type="RefSeq" id="WP_095373247.1">
    <property type="nucleotide sequence ID" value="NZ_CP022983.1"/>
</dbReference>
<dbReference type="InterPro" id="IPR003838">
    <property type="entry name" value="ABC3_permease_C"/>
</dbReference>
<evidence type="ECO:0000256" key="1">
    <source>
        <dbReference type="ARBA" id="ARBA00004651"/>
    </source>
</evidence>
<feature type="transmembrane region" description="Helical" evidence="7">
    <location>
        <begin position="739"/>
        <end position="762"/>
    </location>
</feature>
<dbReference type="AlphaFoldDB" id="A0A248TN83"/>
<protein>
    <recommendedName>
        <fullName evidence="8">ABC3 transporter permease C-terminal domain-containing protein</fullName>
    </recommendedName>
</protein>
<name>A0A248TN83_9BACI</name>
<feature type="transmembrane region" description="Helical" evidence="7">
    <location>
        <begin position="682"/>
        <end position="708"/>
    </location>
</feature>
<evidence type="ECO:0000313" key="9">
    <source>
        <dbReference type="EMBL" id="ASV69683.1"/>
    </source>
</evidence>
<keyword evidence="2" id="KW-1003">Cell membrane</keyword>
<dbReference type="PANTHER" id="PTHR30572">
    <property type="entry name" value="MEMBRANE COMPONENT OF TRANSPORTER-RELATED"/>
    <property type="match status" value="1"/>
</dbReference>
<dbReference type="Proteomes" id="UP000215137">
    <property type="component" value="Chromosome"/>
</dbReference>
<evidence type="ECO:0000259" key="8">
    <source>
        <dbReference type="Pfam" id="PF02687"/>
    </source>
</evidence>
<feature type="domain" description="ABC3 transporter permease C-terminal" evidence="8">
    <location>
        <begin position="691"/>
        <end position="807"/>
    </location>
</feature>
<feature type="transmembrane region" description="Helical" evidence="7">
    <location>
        <begin position="422"/>
        <end position="442"/>
    </location>
</feature>
<keyword evidence="5 7" id="KW-0472">Membrane</keyword>
<evidence type="ECO:0000256" key="5">
    <source>
        <dbReference type="ARBA" id="ARBA00023136"/>
    </source>
</evidence>
<reference evidence="9 10" key="1">
    <citation type="submission" date="2017-08" db="EMBL/GenBank/DDBJ databases">
        <title>Complete Genome Sequence of Bacillus kochii Oregon-R-modENCODE STRAIN BDGP4, isolated from Drosophila melanogaster gut.</title>
        <authorList>
            <person name="Wan K.H."/>
            <person name="Yu C."/>
            <person name="Park S."/>
            <person name="Hammonds A.S."/>
            <person name="Booth B.W."/>
            <person name="Celniker S.E."/>
        </authorList>
    </citation>
    <scope>NUCLEOTIDE SEQUENCE [LARGE SCALE GENOMIC DNA]</scope>
    <source>
        <strain evidence="9 10">BDGP4</strain>
    </source>
</reference>
<gene>
    <name evidence="9" type="ORF">CKF48_21660</name>
</gene>
<feature type="transmembrane region" description="Helical" evidence="7">
    <location>
        <begin position="255"/>
        <end position="280"/>
    </location>
</feature>
<feature type="transmembrane region" description="Helical" evidence="7">
    <location>
        <begin position="782"/>
        <end position="800"/>
    </location>
</feature>
<dbReference type="InterPro" id="IPR050250">
    <property type="entry name" value="Macrolide_Exporter_MacB"/>
</dbReference>
<feature type="transmembrane region" description="Helical" evidence="7">
    <location>
        <begin position="312"/>
        <end position="337"/>
    </location>
</feature>
<organism evidence="9 10">
    <name type="scientific">Cytobacillus kochii</name>
    <dbReference type="NCBI Taxonomy" id="859143"/>
    <lineage>
        <taxon>Bacteria</taxon>
        <taxon>Bacillati</taxon>
        <taxon>Bacillota</taxon>
        <taxon>Bacilli</taxon>
        <taxon>Bacillales</taxon>
        <taxon>Bacillaceae</taxon>
        <taxon>Cytobacillus</taxon>
    </lineage>
</organism>
<dbReference type="OrthoDB" id="1694171at2"/>
<evidence type="ECO:0000256" key="7">
    <source>
        <dbReference type="SAM" id="Phobius"/>
    </source>
</evidence>
<feature type="transmembrane region" description="Helical" evidence="7">
    <location>
        <begin position="349"/>
        <end position="370"/>
    </location>
</feature>
<proteinExistence type="inferred from homology"/>
<dbReference type="PANTHER" id="PTHR30572:SF4">
    <property type="entry name" value="ABC TRANSPORTER PERMEASE YTRF"/>
    <property type="match status" value="1"/>
</dbReference>
<evidence type="ECO:0000256" key="3">
    <source>
        <dbReference type="ARBA" id="ARBA00022692"/>
    </source>
</evidence>
<dbReference type="GO" id="GO:0022857">
    <property type="term" value="F:transmembrane transporter activity"/>
    <property type="evidence" value="ECO:0007669"/>
    <property type="project" value="TreeGrafter"/>
</dbReference>
<accession>A0A248TN83</accession>
<evidence type="ECO:0000256" key="6">
    <source>
        <dbReference type="ARBA" id="ARBA00038076"/>
    </source>
</evidence>
<comment type="subcellular location">
    <subcellularLocation>
        <location evidence="1">Cell membrane</location>
        <topology evidence="1">Multi-pass membrane protein</topology>
    </subcellularLocation>
</comment>
<comment type="similarity">
    <text evidence="6">Belongs to the ABC-4 integral membrane protein family.</text>
</comment>
<dbReference type="EMBL" id="CP022983">
    <property type="protein sequence ID" value="ASV69683.1"/>
    <property type="molecule type" value="Genomic_DNA"/>
</dbReference>
<feature type="domain" description="ABC3 transporter permease C-terminal" evidence="8">
    <location>
        <begin position="263"/>
        <end position="381"/>
    </location>
</feature>